<keyword evidence="1" id="KW-0240">DNA-directed RNA polymerase</keyword>
<gene>
    <name evidence="1" type="ORF">L798_03391</name>
</gene>
<evidence type="ECO:0000313" key="2">
    <source>
        <dbReference type="Proteomes" id="UP000027135"/>
    </source>
</evidence>
<sequence>MAGVLFEDIFNVKDIDPEGKKFDREYSWYSLENKWLYFSTNVSEVLAASIFIALMMEAVRTSEMLTYFYQITWHYNPQDMSQDSSVSIVTSYGLDDRGSIPDGGRGFFL</sequence>
<protein>
    <submittedName>
        <fullName evidence="1">DNA-directed RNA polymerases I, II, and III subunit RPABC3</fullName>
    </submittedName>
</protein>
<name>A0A067RPW6_ZOONE</name>
<dbReference type="STRING" id="136037.A0A067RPW6"/>
<dbReference type="EMBL" id="KK852540">
    <property type="protein sequence ID" value="KDR21774.1"/>
    <property type="molecule type" value="Genomic_DNA"/>
</dbReference>
<dbReference type="Proteomes" id="UP000027135">
    <property type="component" value="Unassembled WGS sequence"/>
</dbReference>
<accession>A0A067RPW6</accession>
<dbReference type="AlphaFoldDB" id="A0A067RPW6"/>
<proteinExistence type="predicted"/>
<dbReference type="InParanoid" id="A0A067RPW6"/>
<organism evidence="1 2">
    <name type="scientific">Zootermopsis nevadensis</name>
    <name type="common">Dampwood termite</name>
    <dbReference type="NCBI Taxonomy" id="136037"/>
    <lineage>
        <taxon>Eukaryota</taxon>
        <taxon>Metazoa</taxon>
        <taxon>Ecdysozoa</taxon>
        <taxon>Arthropoda</taxon>
        <taxon>Hexapoda</taxon>
        <taxon>Insecta</taxon>
        <taxon>Pterygota</taxon>
        <taxon>Neoptera</taxon>
        <taxon>Polyneoptera</taxon>
        <taxon>Dictyoptera</taxon>
        <taxon>Blattodea</taxon>
        <taxon>Blattoidea</taxon>
        <taxon>Termitoidae</taxon>
        <taxon>Termopsidae</taxon>
        <taxon>Zootermopsis</taxon>
    </lineage>
</organism>
<keyword evidence="1" id="KW-0804">Transcription</keyword>
<dbReference type="GO" id="GO:0000428">
    <property type="term" value="C:DNA-directed RNA polymerase complex"/>
    <property type="evidence" value="ECO:0007669"/>
    <property type="project" value="UniProtKB-KW"/>
</dbReference>
<evidence type="ECO:0000313" key="1">
    <source>
        <dbReference type="EMBL" id="KDR21774.1"/>
    </source>
</evidence>
<keyword evidence="2" id="KW-1185">Reference proteome</keyword>
<reference evidence="1 2" key="1">
    <citation type="journal article" date="2014" name="Nat. Commun.">
        <title>Molecular traces of alternative social organization in a termite genome.</title>
        <authorList>
            <person name="Terrapon N."/>
            <person name="Li C."/>
            <person name="Robertson H.M."/>
            <person name="Ji L."/>
            <person name="Meng X."/>
            <person name="Booth W."/>
            <person name="Chen Z."/>
            <person name="Childers C.P."/>
            <person name="Glastad K.M."/>
            <person name="Gokhale K."/>
            <person name="Gowin J."/>
            <person name="Gronenberg W."/>
            <person name="Hermansen R.A."/>
            <person name="Hu H."/>
            <person name="Hunt B.G."/>
            <person name="Huylmans A.K."/>
            <person name="Khalil S.M."/>
            <person name="Mitchell R.D."/>
            <person name="Munoz-Torres M.C."/>
            <person name="Mustard J.A."/>
            <person name="Pan H."/>
            <person name="Reese J.T."/>
            <person name="Scharf M.E."/>
            <person name="Sun F."/>
            <person name="Vogel H."/>
            <person name="Xiao J."/>
            <person name="Yang W."/>
            <person name="Yang Z."/>
            <person name="Yang Z."/>
            <person name="Zhou J."/>
            <person name="Zhu J."/>
            <person name="Brent C.S."/>
            <person name="Elsik C.G."/>
            <person name="Goodisman M.A."/>
            <person name="Liberles D.A."/>
            <person name="Roe R.M."/>
            <person name="Vargo E.L."/>
            <person name="Vilcinskas A."/>
            <person name="Wang J."/>
            <person name="Bornberg-Bauer E."/>
            <person name="Korb J."/>
            <person name="Zhang G."/>
            <person name="Liebig J."/>
        </authorList>
    </citation>
    <scope>NUCLEOTIDE SEQUENCE [LARGE SCALE GENOMIC DNA]</scope>
    <source>
        <tissue evidence="1">Whole organism</tissue>
    </source>
</reference>